<dbReference type="InterPro" id="IPR029044">
    <property type="entry name" value="Nucleotide-diphossugar_trans"/>
</dbReference>
<protein>
    <recommendedName>
        <fullName evidence="10">glycogenin glucosyltransferase</fullName>
        <ecNumber evidence="10">2.4.1.186</ecNumber>
    </recommendedName>
</protein>
<evidence type="ECO:0000256" key="14">
    <source>
        <dbReference type="SAM" id="MobiDB-lite"/>
    </source>
</evidence>
<evidence type="ECO:0000256" key="2">
    <source>
        <dbReference type="ARBA" id="ARBA00004496"/>
    </source>
</evidence>
<evidence type="ECO:0000313" key="16">
    <source>
        <dbReference type="Proteomes" id="UP000315783"/>
    </source>
</evidence>
<feature type="compositionally biased region" description="Low complexity" evidence="14">
    <location>
        <begin position="654"/>
        <end position="667"/>
    </location>
</feature>
<keyword evidence="3" id="KW-0963">Cytoplasm</keyword>
<reference evidence="15 16" key="1">
    <citation type="journal article" date="2019" name="Appl. Microbiol. Biotechnol.">
        <title>Genome sequence of Isaria javanica and comparative genome analysis insights into family S53 peptidase evolution in fungal entomopathogens.</title>
        <authorList>
            <person name="Lin R."/>
            <person name="Zhang X."/>
            <person name="Xin B."/>
            <person name="Zou M."/>
            <person name="Gao Y."/>
            <person name="Qin F."/>
            <person name="Hu Q."/>
            <person name="Xie B."/>
            <person name="Cheng X."/>
        </authorList>
    </citation>
    <scope>NUCLEOTIDE SEQUENCE [LARGE SCALE GENOMIC DNA]</scope>
    <source>
        <strain evidence="15 16">IJ1G</strain>
    </source>
</reference>
<name>A0A545VBU8_9HYPO</name>
<evidence type="ECO:0000256" key="11">
    <source>
        <dbReference type="ARBA" id="ARBA00050886"/>
    </source>
</evidence>
<evidence type="ECO:0000256" key="6">
    <source>
        <dbReference type="ARBA" id="ARBA00023056"/>
    </source>
</evidence>
<feature type="compositionally biased region" description="Polar residues" evidence="14">
    <location>
        <begin position="298"/>
        <end position="311"/>
    </location>
</feature>
<feature type="region of interest" description="Disordered" evidence="14">
    <location>
        <begin position="608"/>
        <end position="667"/>
    </location>
</feature>
<dbReference type="OrthoDB" id="2014201at2759"/>
<keyword evidence="8" id="KW-0464">Manganese</keyword>
<evidence type="ECO:0000256" key="7">
    <source>
        <dbReference type="ARBA" id="ARBA00023180"/>
    </source>
</evidence>
<keyword evidence="4" id="KW-0808">Transferase</keyword>
<comment type="function">
    <text evidence="13">Self-glucosylating initiator of glycogen synthesis. It catalyzes the formation of a short alpha (1,4)-glucosyl chain covalently attached via a glucose 1-O-tyrosyl linkage to internal tyrosine residues and these chains act as primers for the elongation reaction catalyzed by glycogen synthase.</text>
</comment>
<evidence type="ECO:0000256" key="10">
    <source>
        <dbReference type="ARBA" id="ARBA00038934"/>
    </source>
</evidence>
<accession>A0A545VBU8</accession>
<dbReference type="GO" id="GO:0005737">
    <property type="term" value="C:cytoplasm"/>
    <property type="evidence" value="ECO:0007669"/>
    <property type="project" value="UniProtKB-SubCell"/>
</dbReference>
<evidence type="ECO:0000256" key="9">
    <source>
        <dbReference type="ARBA" id="ARBA00038162"/>
    </source>
</evidence>
<dbReference type="CDD" id="cd02537">
    <property type="entry name" value="GT8_Glycogenin"/>
    <property type="match status" value="1"/>
</dbReference>
<evidence type="ECO:0000256" key="4">
    <source>
        <dbReference type="ARBA" id="ARBA00022679"/>
    </source>
</evidence>
<dbReference type="Pfam" id="PF01501">
    <property type="entry name" value="Glyco_transf_8"/>
    <property type="match status" value="1"/>
</dbReference>
<evidence type="ECO:0000256" key="12">
    <source>
        <dbReference type="ARBA" id="ARBA00052293"/>
    </source>
</evidence>
<dbReference type="EC" id="2.4.1.186" evidence="10"/>
<comment type="cofactor">
    <cofactor evidence="1">
        <name>Mn(2+)</name>
        <dbReference type="ChEBI" id="CHEBI:29035"/>
    </cofactor>
</comment>
<dbReference type="GO" id="GO:0008466">
    <property type="term" value="F:glycogenin glucosyltransferase activity"/>
    <property type="evidence" value="ECO:0007669"/>
    <property type="project" value="UniProtKB-EC"/>
</dbReference>
<comment type="catalytic activity">
    <reaction evidence="11">
        <text>[1,4-alpha-D-glucosyl](n)-L-tyrosyl-[glycogenin] + UDP-alpha-D-glucose = [1,4-alpha-D-glucosyl](n+1)-L-tyrosyl-[glycogenin] + UDP + H(+)</text>
        <dbReference type="Rhea" id="RHEA:56560"/>
        <dbReference type="Rhea" id="RHEA-COMP:14606"/>
        <dbReference type="Rhea" id="RHEA-COMP:14607"/>
        <dbReference type="ChEBI" id="CHEBI:15378"/>
        <dbReference type="ChEBI" id="CHEBI:58223"/>
        <dbReference type="ChEBI" id="CHEBI:58885"/>
        <dbReference type="ChEBI" id="CHEBI:140574"/>
        <dbReference type="EC" id="2.4.1.186"/>
    </reaction>
</comment>
<evidence type="ECO:0000256" key="3">
    <source>
        <dbReference type="ARBA" id="ARBA00022490"/>
    </source>
</evidence>
<dbReference type="FunFam" id="3.90.550.10:FF:000092">
    <property type="entry name" value="Glycogenin 2"/>
    <property type="match status" value="1"/>
</dbReference>
<comment type="catalytic activity">
    <reaction evidence="12">
        <text>L-tyrosyl-[glycogenin] + UDP-alpha-D-glucose = alpha-D-glucosyl-L-tyrosyl-[glycogenin] + UDP + H(+)</text>
        <dbReference type="Rhea" id="RHEA:23360"/>
        <dbReference type="Rhea" id="RHEA-COMP:14604"/>
        <dbReference type="Rhea" id="RHEA-COMP:14605"/>
        <dbReference type="ChEBI" id="CHEBI:15378"/>
        <dbReference type="ChEBI" id="CHEBI:46858"/>
        <dbReference type="ChEBI" id="CHEBI:58223"/>
        <dbReference type="ChEBI" id="CHEBI:58885"/>
        <dbReference type="ChEBI" id="CHEBI:140573"/>
        <dbReference type="EC" id="2.4.1.186"/>
    </reaction>
</comment>
<comment type="similarity">
    <text evidence="9">Belongs to the glycosyltransferase 8 family. Glycogenin subfamily.</text>
</comment>
<evidence type="ECO:0000256" key="13">
    <source>
        <dbReference type="ARBA" id="ARBA00057883"/>
    </source>
</evidence>
<keyword evidence="5" id="KW-0479">Metal-binding</keyword>
<feature type="region of interest" description="Disordered" evidence="14">
    <location>
        <begin position="439"/>
        <end position="469"/>
    </location>
</feature>
<dbReference type="EMBL" id="SPUK01000002">
    <property type="protein sequence ID" value="TQV99163.1"/>
    <property type="molecule type" value="Genomic_DNA"/>
</dbReference>
<gene>
    <name evidence="15" type="ORF">IF1G_01378</name>
</gene>
<evidence type="ECO:0000313" key="15">
    <source>
        <dbReference type="EMBL" id="TQV99163.1"/>
    </source>
</evidence>
<dbReference type="STRING" id="43265.A0A545VBU8"/>
<dbReference type="Proteomes" id="UP000315783">
    <property type="component" value="Unassembled WGS sequence"/>
</dbReference>
<dbReference type="GO" id="GO:0005978">
    <property type="term" value="P:glycogen biosynthetic process"/>
    <property type="evidence" value="ECO:0007669"/>
    <property type="project" value="UniProtKB-KW"/>
</dbReference>
<sequence>MAAHADGEQAYATLLLTDSYLPGALVLAHSLRDAGTSRKLVVFFTLDSVSADSITRLRAVFDHVIPVPRIRNEHRENLYLMNRPDLDSAFTKISLWKQTQFSKIVYLDADVVAYRAPDELFALQQPFSAAPDIGWPDLFNTGVMAMTPNLGDYYALLAMAERGISFDGADQGLLNMYFKNTVHRLSFTYNVTLSAHYQYLPAYRHFQSSISMVHFIGPNKPWFEGRHALHGASPYGEMIGRWWSVYDRHYHIQHGSSDSQSRSEGVQSQIQARHPDAQQPQPLPHQNIKQPSPVLPQIQGQPHNHSQFPTLQSTKFQDPLTEPQVSRHAGQEQKEIKTYIHSQDQSWDAQRQPPPRDSKPEAENFPKTHYVMSQDVKPFVPPARYPSPPKDMWYEVPKQRPTPLAQPPKAIFPWEGQQPQASRAFPDVPDELPLPVSAKEKEVQAEPPCNTASGAGTIQAKTSATIPTSAPSVWSSFTLVNAWDDVPEISRYIERSRGHSRGKSSQISLPASKSGDVPQSPPQKRLDFRGLKLTDFPTEVERPSLPVTPAPVRRPSFWGGDDGEDAASKDLAKTVPAADGVPAQSEWNPTEQLQKLAAQHSEELLRRLSGADGESLGMVSESSPHTPEMAIPTTTSSFGVLGPTPVAVDTPRVPQQAPQQPPAAAAE</sequence>
<dbReference type="AlphaFoldDB" id="A0A545VBU8"/>
<keyword evidence="16" id="KW-1185">Reference proteome</keyword>
<dbReference type="InterPro" id="IPR002495">
    <property type="entry name" value="Glyco_trans_8"/>
</dbReference>
<feature type="compositionally biased region" description="Polar residues" evidence="14">
    <location>
        <begin position="254"/>
        <end position="271"/>
    </location>
</feature>
<organism evidence="15 16">
    <name type="scientific">Cordyceps javanica</name>
    <dbReference type="NCBI Taxonomy" id="43265"/>
    <lineage>
        <taxon>Eukaryota</taxon>
        <taxon>Fungi</taxon>
        <taxon>Dikarya</taxon>
        <taxon>Ascomycota</taxon>
        <taxon>Pezizomycotina</taxon>
        <taxon>Sordariomycetes</taxon>
        <taxon>Hypocreomycetidae</taxon>
        <taxon>Hypocreales</taxon>
        <taxon>Cordycipitaceae</taxon>
        <taxon>Cordyceps</taxon>
    </lineage>
</organism>
<feature type="region of interest" description="Disordered" evidence="14">
    <location>
        <begin position="340"/>
        <end position="363"/>
    </location>
</feature>
<evidence type="ECO:0000256" key="1">
    <source>
        <dbReference type="ARBA" id="ARBA00001936"/>
    </source>
</evidence>
<comment type="caution">
    <text evidence="15">The sequence shown here is derived from an EMBL/GenBank/DDBJ whole genome shotgun (WGS) entry which is preliminary data.</text>
</comment>
<comment type="subcellular location">
    <subcellularLocation>
        <location evidence="2">Cytoplasm</location>
    </subcellularLocation>
</comment>
<dbReference type="PANTHER" id="PTHR11183">
    <property type="entry name" value="GLYCOGENIN SUBFAMILY MEMBER"/>
    <property type="match status" value="1"/>
</dbReference>
<evidence type="ECO:0000256" key="8">
    <source>
        <dbReference type="ARBA" id="ARBA00023211"/>
    </source>
</evidence>
<dbReference type="SUPFAM" id="SSF53448">
    <property type="entry name" value="Nucleotide-diphospho-sugar transferases"/>
    <property type="match status" value="1"/>
</dbReference>
<feature type="region of interest" description="Disordered" evidence="14">
    <location>
        <begin position="254"/>
        <end position="311"/>
    </location>
</feature>
<proteinExistence type="inferred from homology"/>
<keyword evidence="7" id="KW-0325">Glycoprotein</keyword>
<dbReference type="GO" id="GO:0046872">
    <property type="term" value="F:metal ion binding"/>
    <property type="evidence" value="ECO:0007669"/>
    <property type="project" value="UniProtKB-KW"/>
</dbReference>
<dbReference type="Gene3D" id="3.90.550.10">
    <property type="entry name" value="Spore Coat Polysaccharide Biosynthesis Protein SpsA, Chain A"/>
    <property type="match status" value="1"/>
</dbReference>
<feature type="compositionally biased region" description="Polar residues" evidence="14">
    <location>
        <begin position="450"/>
        <end position="469"/>
    </location>
</feature>
<dbReference type="InterPro" id="IPR050587">
    <property type="entry name" value="GNT1/Glycosyltrans_8"/>
</dbReference>
<evidence type="ECO:0000256" key="5">
    <source>
        <dbReference type="ARBA" id="ARBA00022723"/>
    </source>
</evidence>
<keyword evidence="6" id="KW-0320">Glycogen biosynthesis</keyword>
<feature type="region of interest" description="Disordered" evidence="14">
    <location>
        <begin position="494"/>
        <end position="571"/>
    </location>
</feature>
<feature type="region of interest" description="Disordered" evidence="14">
    <location>
        <begin position="391"/>
        <end position="412"/>
    </location>
</feature>
<feature type="compositionally biased region" description="Polar residues" evidence="14">
    <location>
        <begin position="340"/>
        <end position="349"/>
    </location>
</feature>
<feature type="compositionally biased region" description="Basic and acidic residues" evidence="14">
    <location>
        <begin position="354"/>
        <end position="363"/>
    </location>
</feature>